<name>A0ABW3IK28_9RHOB</name>
<keyword evidence="2" id="KW-1185">Reference proteome</keyword>
<accession>A0ABW3IK28</accession>
<evidence type="ECO:0008006" key="3">
    <source>
        <dbReference type="Google" id="ProtNLM"/>
    </source>
</evidence>
<dbReference type="EMBL" id="JBHTJT010000002">
    <property type="protein sequence ID" value="MFD0978130.1"/>
    <property type="molecule type" value="Genomic_DNA"/>
</dbReference>
<reference evidence="2" key="1">
    <citation type="journal article" date="2019" name="Int. J. Syst. Evol. Microbiol.">
        <title>The Global Catalogue of Microorganisms (GCM) 10K type strain sequencing project: providing services to taxonomists for standard genome sequencing and annotation.</title>
        <authorList>
            <consortium name="The Broad Institute Genomics Platform"/>
            <consortium name="The Broad Institute Genome Sequencing Center for Infectious Disease"/>
            <person name="Wu L."/>
            <person name="Ma J."/>
        </authorList>
    </citation>
    <scope>NUCLEOTIDE SEQUENCE [LARGE SCALE GENOMIC DNA]</scope>
    <source>
        <strain evidence="2">CCUG 60524</strain>
    </source>
</reference>
<evidence type="ECO:0000313" key="1">
    <source>
        <dbReference type="EMBL" id="MFD0978130.1"/>
    </source>
</evidence>
<sequence length="102" mass="11315">MAHPLNLTIDLFLSRMEARGEFDDLSGSGEPIPDLDGPAPSVIDKLLAESDARPVPVLLNIEIAALRERLDGEHDPALRKDIMKELADKQTRLAIEIEAYNR</sequence>
<gene>
    <name evidence="1" type="ORF">ACFQ2S_00535</name>
</gene>
<comment type="caution">
    <text evidence="1">The sequence shown here is derived from an EMBL/GenBank/DDBJ whole genome shotgun (WGS) entry which is preliminary data.</text>
</comment>
<proteinExistence type="predicted"/>
<dbReference type="RefSeq" id="WP_386071835.1">
    <property type="nucleotide sequence ID" value="NZ_JBHTJT010000002.1"/>
</dbReference>
<evidence type="ECO:0000313" key="2">
    <source>
        <dbReference type="Proteomes" id="UP001597108"/>
    </source>
</evidence>
<organism evidence="1 2">
    <name type="scientific">Tropicimonas aquimaris</name>
    <dbReference type="NCBI Taxonomy" id="914152"/>
    <lineage>
        <taxon>Bacteria</taxon>
        <taxon>Pseudomonadati</taxon>
        <taxon>Pseudomonadota</taxon>
        <taxon>Alphaproteobacteria</taxon>
        <taxon>Rhodobacterales</taxon>
        <taxon>Roseobacteraceae</taxon>
        <taxon>Tropicimonas</taxon>
    </lineage>
</organism>
<protein>
    <recommendedName>
        <fullName evidence="3">DnaJ homologue subfamily C member 28 conserved domain-containing protein</fullName>
    </recommendedName>
</protein>
<dbReference type="Proteomes" id="UP001597108">
    <property type="component" value="Unassembled WGS sequence"/>
</dbReference>